<name>Q1EC21_DROME</name>
<protein>
    <submittedName>
        <fullName evidence="2">IP07534p</fullName>
    </submittedName>
</protein>
<dbReference type="ExpressionAtlas" id="Q1EC21">
    <property type="expression patterns" value="baseline and differential"/>
</dbReference>
<gene>
    <name evidence="2" type="primary">CG3337</name>
</gene>
<accession>Q1EC21</accession>
<evidence type="ECO:0000313" key="2">
    <source>
        <dbReference type="EMBL" id="ABG02157.1"/>
    </source>
</evidence>
<keyword evidence="1" id="KW-0472">Membrane</keyword>
<dbReference type="AlphaFoldDB" id="Q1EC21"/>
<reference evidence="2" key="1">
    <citation type="submission" date="2006-06" db="EMBL/GenBank/DDBJ databases">
        <authorList>
            <person name="Stapleton M."/>
            <person name="Carlson J."/>
            <person name="Chavez C."/>
            <person name="Frise E."/>
            <person name="George R."/>
            <person name="Pacleb J."/>
            <person name="Park S."/>
            <person name="Wan K."/>
            <person name="Yu C."/>
            <person name="Celniker S."/>
        </authorList>
    </citation>
    <scope>NUCLEOTIDE SEQUENCE</scope>
</reference>
<dbReference type="EMBL" id="BT025913">
    <property type="protein sequence ID" value="ABG02157.1"/>
    <property type="molecule type" value="mRNA"/>
</dbReference>
<dbReference type="OrthoDB" id="66144at2759"/>
<organism evidence="2">
    <name type="scientific">Drosophila melanogaster</name>
    <name type="common">Fruit fly</name>
    <dbReference type="NCBI Taxonomy" id="7227"/>
    <lineage>
        <taxon>Eukaryota</taxon>
        <taxon>Metazoa</taxon>
        <taxon>Ecdysozoa</taxon>
        <taxon>Arthropoda</taxon>
        <taxon>Hexapoda</taxon>
        <taxon>Insecta</taxon>
        <taxon>Pterygota</taxon>
        <taxon>Neoptera</taxon>
        <taxon>Endopterygota</taxon>
        <taxon>Diptera</taxon>
        <taxon>Brachycera</taxon>
        <taxon>Muscomorpha</taxon>
        <taxon>Ephydroidea</taxon>
        <taxon>Drosophilidae</taxon>
        <taxon>Drosophila</taxon>
        <taxon>Sophophora</taxon>
    </lineage>
</organism>
<keyword evidence="1" id="KW-1133">Transmembrane helix</keyword>
<sequence length="90" mass="9547">MELLNESAPNPLAKTPKSGMSTGGKILIAATGGVGIGLSIVCAPLWRLHSGGFACLMCQRRPSKYRTFSASCPRIRPENCWTLDPATDGL</sequence>
<feature type="transmembrane region" description="Helical" evidence="1">
    <location>
        <begin position="26"/>
        <end position="46"/>
    </location>
</feature>
<keyword evidence="1" id="KW-0812">Transmembrane</keyword>
<proteinExistence type="evidence at transcript level"/>
<dbReference type="VEuPathDB" id="VectorBase:FBgn0038871"/>
<evidence type="ECO:0000256" key="1">
    <source>
        <dbReference type="SAM" id="Phobius"/>
    </source>
</evidence>